<protein>
    <submittedName>
        <fullName evidence="2">Riboflavin transporter FmnP</fullName>
    </submittedName>
</protein>
<evidence type="ECO:0000313" key="2">
    <source>
        <dbReference type="EMBL" id="MDQ0256550.1"/>
    </source>
</evidence>
<comment type="caution">
    <text evidence="2">The sequence shown here is derived from an EMBL/GenBank/DDBJ whole genome shotgun (WGS) entry which is preliminary data.</text>
</comment>
<evidence type="ECO:0000313" key="3">
    <source>
        <dbReference type="Proteomes" id="UP001230005"/>
    </source>
</evidence>
<dbReference type="RefSeq" id="WP_307328844.1">
    <property type="nucleotide sequence ID" value="NZ_JAUSUG010000017.1"/>
</dbReference>
<reference evidence="2 3" key="1">
    <citation type="submission" date="2023-07" db="EMBL/GenBank/DDBJ databases">
        <title>Genomic Encyclopedia of Type Strains, Phase IV (KMG-IV): sequencing the most valuable type-strain genomes for metagenomic binning, comparative biology and taxonomic classification.</title>
        <authorList>
            <person name="Goeker M."/>
        </authorList>
    </citation>
    <scope>NUCLEOTIDE SEQUENCE [LARGE SCALE GENOMIC DNA]</scope>
    <source>
        <strain evidence="2 3">DSM 9768</strain>
    </source>
</reference>
<organism evidence="2 3">
    <name type="scientific">Evansella vedderi</name>
    <dbReference type="NCBI Taxonomy" id="38282"/>
    <lineage>
        <taxon>Bacteria</taxon>
        <taxon>Bacillati</taxon>
        <taxon>Bacillota</taxon>
        <taxon>Bacilli</taxon>
        <taxon>Bacillales</taxon>
        <taxon>Bacillaceae</taxon>
        <taxon>Evansella</taxon>
    </lineage>
</organism>
<keyword evidence="1" id="KW-0472">Membrane</keyword>
<proteinExistence type="predicted"/>
<gene>
    <name evidence="2" type="ORF">J2S74_003970</name>
</gene>
<dbReference type="Proteomes" id="UP001230005">
    <property type="component" value="Unassembled WGS sequence"/>
</dbReference>
<accession>A0ABU0A008</accession>
<keyword evidence="3" id="KW-1185">Reference proteome</keyword>
<dbReference type="EMBL" id="JAUSUG010000017">
    <property type="protein sequence ID" value="MDQ0256550.1"/>
    <property type="molecule type" value="Genomic_DNA"/>
</dbReference>
<sequence length="90" mass="10057">MNKLIKYIGIGLLVGWVVALIANFTIYQETTMQLTFIHPIVDGILFMAVMIAIYFAVVSLYRKNESQASIVLGTVGTISMVLAIAFYFYI</sequence>
<feature type="transmembrane region" description="Helical" evidence="1">
    <location>
        <begin position="39"/>
        <end position="61"/>
    </location>
</feature>
<keyword evidence="1" id="KW-0812">Transmembrane</keyword>
<feature type="transmembrane region" description="Helical" evidence="1">
    <location>
        <begin position="68"/>
        <end position="89"/>
    </location>
</feature>
<evidence type="ECO:0000256" key="1">
    <source>
        <dbReference type="SAM" id="Phobius"/>
    </source>
</evidence>
<feature type="transmembrane region" description="Helical" evidence="1">
    <location>
        <begin position="7"/>
        <end position="27"/>
    </location>
</feature>
<keyword evidence="1" id="KW-1133">Transmembrane helix</keyword>
<name>A0ABU0A008_9BACI</name>